<dbReference type="PANTHER" id="PTHR31964">
    <property type="entry name" value="ADENINE NUCLEOTIDE ALPHA HYDROLASES-LIKE SUPERFAMILY PROTEIN"/>
    <property type="match status" value="1"/>
</dbReference>
<sequence length="159" mass="17901">MEDQEKKKKKVMVAIDQSEYSRYALEWALENLHDSIANNHLLIFTVQPISDYSYLQASAYGATPPELIRNIQENQKKVALNLLDQAKDLCNKYGITAETMTEVGDPKELIYEAVEKLKVQLLVLGSSSRGFLKRAFLGSVSNHCVQNVKCPVLVVKKTV</sequence>
<organism evidence="3 4">
    <name type="scientific">Helianthus annuus</name>
    <name type="common">Common sunflower</name>
    <dbReference type="NCBI Taxonomy" id="4232"/>
    <lineage>
        <taxon>Eukaryota</taxon>
        <taxon>Viridiplantae</taxon>
        <taxon>Streptophyta</taxon>
        <taxon>Embryophyta</taxon>
        <taxon>Tracheophyta</taxon>
        <taxon>Spermatophyta</taxon>
        <taxon>Magnoliopsida</taxon>
        <taxon>eudicotyledons</taxon>
        <taxon>Gunneridae</taxon>
        <taxon>Pentapetalae</taxon>
        <taxon>asterids</taxon>
        <taxon>campanulids</taxon>
        <taxon>Asterales</taxon>
        <taxon>Asteraceae</taxon>
        <taxon>Asteroideae</taxon>
        <taxon>Heliantheae alliance</taxon>
        <taxon>Heliantheae</taxon>
        <taxon>Helianthus</taxon>
    </lineage>
</organism>
<accession>A0A251RU25</accession>
<reference evidence="3" key="2">
    <citation type="submission" date="2017-02" db="EMBL/GenBank/DDBJ databases">
        <title>Sunflower complete genome.</title>
        <authorList>
            <person name="Langlade N."/>
            <person name="Munos S."/>
        </authorList>
    </citation>
    <scope>NUCLEOTIDE SEQUENCE [LARGE SCALE GENOMIC DNA]</scope>
    <source>
        <tissue evidence="3">Leaves</tissue>
    </source>
</reference>
<dbReference type="OMA" id="DDSECSH"/>
<dbReference type="InterPro" id="IPR014729">
    <property type="entry name" value="Rossmann-like_a/b/a_fold"/>
</dbReference>
<evidence type="ECO:0000313" key="4">
    <source>
        <dbReference type="Proteomes" id="UP000215914"/>
    </source>
</evidence>
<dbReference type="AlphaFoldDB" id="A0A251RU25"/>
<protein>
    <submittedName>
        <fullName evidence="2 3">Universal stress protein A</fullName>
    </submittedName>
</protein>
<feature type="domain" description="UspA" evidence="1">
    <location>
        <begin position="9"/>
        <end position="156"/>
    </location>
</feature>
<evidence type="ECO:0000313" key="2">
    <source>
        <dbReference type="EMBL" id="KAF5757505.1"/>
    </source>
</evidence>
<dbReference type="InterPro" id="IPR006016">
    <property type="entry name" value="UspA"/>
</dbReference>
<dbReference type="SUPFAM" id="SSF52402">
    <property type="entry name" value="Adenine nucleotide alpha hydrolases-like"/>
    <property type="match status" value="1"/>
</dbReference>
<dbReference type="PANTHER" id="PTHR31964:SF113">
    <property type="entry name" value="USPA DOMAIN-CONTAINING PROTEIN"/>
    <property type="match status" value="1"/>
</dbReference>
<reference evidence="2 4" key="1">
    <citation type="journal article" date="2017" name="Nature">
        <title>The sunflower genome provides insights into oil metabolism, flowering and Asterid evolution.</title>
        <authorList>
            <person name="Badouin H."/>
            <person name="Gouzy J."/>
            <person name="Grassa C.J."/>
            <person name="Murat F."/>
            <person name="Staton S.E."/>
            <person name="Cottret L."/>
            <person name="Lelandais-Briere C."/>
            <person name="Owens G.L."/>
            <person name="Carrere S."/>
            <person name="Mayjonade B."/>
            <person name="Legrand L."/>
            <person name="Gill N."/>
            <person name="Kane N.C."/>
            <person name="Bowers J.E."/>
            <person name="Hubner S."/>
            <person name="Bellec A."/>
            <person name="Berard A."/>
            <person name="Berges H."/>
            <person name="Blanchet N."/>
            <person name="Boniface M.C."/>
            <person name="Brunel D."/>
            <person name="Catrice O."/>
            <person name="Chaidir N."/>
            <person name="Claudel C."/>
            <person name="Donnadieu C."/>
            <person name="Faraut T."/>
            <person name="Fievet G."/>
            <person name="Helmstetter N."/>
            <person name="King M."/>
            <person name="Knapp S.J."/>
            <person name="Lai Z."/>
            <person name="Le Paslier M.C."/>
            <person name="Lippi Y."/>
            <person name="Lorenzon L."/>
            <person name="Mandel J.R."/>
            <person name="Marage G."/>
            <person name="Marchand G."/>
            <person name="Marquand E."/>
            <person name="Bret-Mestries E."/>
            <person name="Morien E."/>
            <person name="Nambeesan S."/>
            <person name="Nguyen T."/>
            <person name="Pegot-Espagnet P."/>
            <person name="Pouilly N."/>
            <person name="Raftis F."/>
            <person name="Sallet E."/>
            <person name="Schiex T."/>
            <person name="Thomas J."/>
            <person name="Vandecasteele C."/>
            <person name="Vares D."/>
            <person name="Vear F."/>
            <person name="Vautrin S."/>
            <person name="Crespi M."/>
            <person name="Mangin B."/>
            <person name="Burke J.M."/>
            <person name="Salse J."/>
            <person name="Munos S."/>
            <person name="Vincourt P."/>
            <person name="Rieseberg L.H."/>
            <person name="Langlade N.B."/>
        </authorList>
    </citation>
    <scope>NUCLEOTIDE SEQUENCE [LARGE SCALE GENOMIC DNA]</scope>
    <source>
        <strain evidence="4">cv. SF193</strain>
        <tissue evidence="2">Leaves</tissue>
    </source>
</reference>
<dbReference type="STRING" id="4232.A0A251RU25"/>
<proteinExistence type="predicted"/>
<dbReference type="Gene3D" id="3.40.50.620">
    <property type="entry name" value="HUPs"/>
    <property type="match status" value="1"/>
</dbReference>
<dbReference type="InterPro" id="IPR006015">
    <property type="entry name" value="Universal_stress_UspA"/>
</dbReference>
<gene>
    <name evidence="3" type="ORF">HannXRQ_Chr17g0567571</name>
    <name evidence="2" type="ORF">HanXRQr2_Chr17g0827531</name>
</gene>
<dbReference type="Pfam" id="PF00582">
    <property type="entry name" value="Usp"/>
    <property type="match status" value="1"/>
</dbReference>
<dbReference type="CDD" id="cd23659">
    <property type="entry name" value="USP_At3g01520-like"/>
    <property type="match status" value="1"/>
</dbReference>
<keyword evidence="4" id="KW-1185">Reference proteome</keyword>
<dbReference type="EMBL" id="MNCJ02000332">
    <property type="protein sequence ID" value="KAF5757505.1"/>
    <property type="molecule type" value="Genomic_DNA"/>
</dbReference>
<dbReference type="InParanoid" id="A0A251RU25"/>
<name>A0A251RU25_HELAN</name>
<evidence type="ECO:0000259" key="1">
    <source>
        <dbReference type="Pfam" id="PF00582"/>
    </source>
</evidence>
<reference evidence="2" key="3">
    <citation type="submission" date="2020-06" db="EMBL/GenBank/DDBJ databases">
        <title>Helianthus annuus Genome sequencing and assembly Release 2.</title>
        <authorList>
            <person name="Gouzy J."/>
            <person name="Langlade N."/>
            <person name="Munos S."/>
        </authorList>
    </citation>
    <scope>NUCLEOTIDE SEQUENCE</scope>
    <source>
        <tissue evidence="2">Leaves</tissue>
    </source>
</reference>
<dbReference type="Proteomes" id="UP000215914">
    <property type="component" value="Chromosome 17"/>
</dbReference>
<dbReference type="Gramene" id="mRNA:HanXRQr2_Chr17g0827531">
    <property type="protein sequence ID" value="mRNA:HanXRQr2_Chr17g0827531"/>
    <property type="gene ID" value="HanXRQr2_Chr17g0827531"/>
</dbReference>
<dbReference type="PRINTS" id="PR01438">
    <property type="entry name" value="UNVRSLSTRESS"/>
</dbReference>
<evidence type="ECO:0000313" key="3">
    <source>
        <dbReference type="EMBL" id="OTF87948.1"/>
    </source>
</evidence>
<dbReference type="EMBL" id="CM007906">
    <property type="protein sequence ID" value="OTF87948.1"/>
    <property type="molecule type" value="Genomic_DNA"/>
</dbReference>